<protein>
    <submittedName>
        <fullName evidence="1">Uncharacterized protein</fullName>
    </submittedName>
</protein>
<reference evidence="1 2" key="1">
    <citation type="submission" date="2018-05" db="EMBL/GenBank/DDBJ databases">
        <title>Abyssibacter profundi OUC007T gen. nov., sp. nov, a marine bacterium isolated from seawater of the Mariana Trench.</title>
        <authorList>
            <person name="Zhou S."/>
        </authorList>
    </citation>
    <scope>NUCLEOTIDE SEQUENCE [LARGE SCALE GENOMIC DNA]</scope>
    <source>
        <strain evidence="1 2">OUC007</strain>
    </source>
</reference>
<comment type="caution">
    <text evidence="1">The sequence shown here is derived from an EMBL/GenBank/DDBJ whole genome shotgun (WGS) entry which is preliminary data.</text>
</comment>
<gene>
    <name evidence="1" type="ORF">DEH80_07460</name>
</gene>
<accession>A0A363UMJ8</accession>
<keyword evidence="2" id="KW-1185">Reference proteome</keyword>
<dbReference type="Proteomes" id="UP000251800">
    <property type="component" value="Unassembled WGS sequence"/>
</dbReference>
<organism evidence="1 2">
    <name type="scientific">Abyssibacter profundi</name>
    <dbReference type="NCBI Taxonomy" id="2182787"/>
    <lineage>
        <taxon>Bacteria</taxon>
        <taxon>Pseudomonadati</taxon>
        <taxon>Pseudomonadota</taxon>
        <taxon>Gammaproteobacteria</taxon>
        <taxon>Chromatiales</taxon>
        <taxon>Oceanococcaceae</taxon>
        <taxon>Abyssibacter</taxon>
    </lineage>
</organism>
<dbReference type="AlphaFoldDB" id="A0A363UMJ8"/>
<name>A0A363UMJ8_9GAMM</name>
<dbReference type="EMBL" id="QEQK01000005">
    <property type="protein sequence ID" value="PWN56641.1"/>
    <property type="molecule type" value="Genomic_DNA"/>
</dbReference>
<evidence type="ECO:0000313" key="1">
    <source>
        <dbReference type="EMBL" id="PWN56641.1"/>
    </source>
</evidence>
<sequence>MASCTHDQVITCGKEDTMQQISNWLAQWLRPAAPEPALVPVRCNYRDDYYGDRVCGRLAAQEHSPRLYRPAARAAEAARTRD</sequence>
<proteinExistence type="predicted"/>
<evidence type="ECO:0000313" key="2">
    <source>
        <dbReference type="Proteomes" id="UP000251800"/>
    </source>
</evidence>